<proteinExistence type="predicted"/>
<sequence length="44" mass="4772">MNGGQVRRASMLSLCHTVNDNGNDINNYNDGNMLIAQVHVNVTA</sequence>
<accession>A0A0E9RU94</accession>
<reference evidence="1" key="1">
    <citation type="submission" date="2014-11" db="EMBL/GenBank/DDBJ databases">
        <authorList>
            <person name="Amaro Gonzalez C."/>
        </authorList>
    </citation>
    <scope>NUCLEOTIDE SEQUENCE</scope>
</reference>
<reference evidence="1" key="2">
    <citation type="journal article" date="2015" name="Fish Shellfish Immunol.">
        <title>Early steps in the European eel (Anguilla anguilla)-Vibrio vulnificus interaction in the gills: Role of the RtxA13 toxin.</title>
        <authorList>
            <person name="Callol A."/>
            <person name="Pajuelo D."/>
            <person name="Ebbesson L."/>
            <person name="Teles M."/>
            <person name="MacKenzie S."/>
            <person name="Amaro C."/>
        </authorList>
    </citation>
    <scope>NUCLEOTIDE SEQUENCE</scope>
</reference>
<dbReference type="EMBL" id="GBXM01075866">
    <property type="protein sequence ID" value="JAH32711.1"/>
    <property type="molecule type" value="Transcribed_RNA"/>
</dbReference>
<organism evidence="1">
    <name type="scientific">Anguilla anguilla</name>
    <name type="common">European freshwater eel</name>
    <name type="synonym">Muraena anguilla</name>
    <dbReference type="NCBI Taxonomy" id="7936"/>
    <lineage>
        <taxon>Eukaryota</taxon>
        <taxon>Metazoa</taxon>
        <taxon>Chordata</taxon>
        <taxon>Craniata</taxon>
        <taxon>Vertebrata</taxon>
        <taxon>Euteleostomi</taxon>
        <taxon>Actinopterygii</taxon>
        <taxon>Neopterygii</taxon>
        <taxon>Teleostei</taxon>
        <taxon>Anguilliformes</taxon>
        <taxon>Anguillidae</taxon>
        <taxon>Anguilla</taxon>
    </lineage>
</organism>
<dbReference type="AlphaFoldDB" id="A0A0E9RU94"/>
<name>A0A0E9RU94_ANGAN</name>
<protein>
    <submittedName>
        <fullName evidence="1">Uncharacterized protein</fullName>
    </submittedName>
</protein>
<evidence type="ECO:0000313" key="1">
    <source>
        <dbReference type="EMBL" id="JAH32711.1"/>
    </source>
</evidence>